<gene>
    <name evidence="1" type="ORF">GCM10010249_04330</name>
</gene>
<sequence>MLQCTALAAVRSPQGEIGYPSCELGEEHDGEHAEFCWDDDATGGAVWFRWGALGGRFVLLPWCETTGGEDDDACTLFEHHPAAHSWAVVDPTREALRQEIERLHPELARRPKPGRDQSS</sequence>
<proteinExistence type="predicted"/>
<evidence type="ECO:0000313" key="2">
    <source>
        <dbReference type="Proteomes" id="UP000654123"/>
    </source>
</evidence>
<accession>A0A918AYW8</accession>
<comment type="caution">
    <text evidence="1">The sequence shown here is derived from an EMBL/GenBank/DDBJ whole genome shotgun (WGS) entry which is preliminary data.</text>
</comment>
<reference evidence="1" key="2">
    <citation type="submission" date="2020-09" db="EMBL/GenBank/DDBJ databases">
        <authorList>
            <person name="Sun Q."/>
            <person name="Ohkuma M."/>
        </authorList>
    </citation>
    <scope>NUCLEOTIDE SEQUENCE</scope>
    <source>
        <strain evidence="1">JCM 4335</strain>
    </source>
</reference>
<reference evidence="1" key="1">
    <citation type="journal article" date="2014" name="Int. J. Syst. Evol. Microbiol.">
        <title>Complete genome sequence of Corynebacterium casei LMG S-19264T (=DSM 44701T), isolated from a smear-ripened cheese.</title>
        <authorList>
            <consortium name="US DOE Joint Genome Institute (JGI-PGF)"/>
            <person name="Walter F."/>
            <person name="Albersmeier A."/>
            <person name="Kalinowski J."/>
            <person name="Ruckert C."/>
        </authorList>
    </citation>
    <scope>NUCLEOTIDE SEQUENCE</scope>
    <source>
        <strain evidence="1">JCM 4335</strain>
    </source>
</reference>
<dbReference type="AlphaFoldDB" id="A0A918AYW8"/>
<keyword evidence="2" id="KW-1185">Reference proteome</keyword>
<protein>
    <submittedName>
        <fullName evidence="1">Uncharacterized protein</fullName>
    </submittedName>
</protein>
<name>A0A918AYW8_9ACTN</name>
<dbReference type="EMBL" id="BMSV01000001">
    <property type="protein sequence ID" value="GGP89608.1"/>
    <property type="molecule type" value="Genomic_DNA"/>
</dbReference>
<organism evidence="1 2">
    <name type="scientific">Streptomyces roseolilacinus</name>
    <dbReference type="NCBI Taxonomy" id="66904"/>
    <lineage>
        <taxon>Bacteria</taxon>
        <taxon>Bacillati</taxon>
        <taxon>Actinomycetota</taxon>
        <taxon>Actinomycetes</taxon>
        <taxon>Kitasatosporales</taxon>
        <taxon>Streptomycetaceae</taxon>
        <taxon>Streptomyces</taxon>
    </lineage>
</organism>
<dbReference type="RefSeq" id="WP_189529497.1">
    <property type="nucleotide sequence ID" value="NZ_BMSV01000001.1"/>
</dbReference>
<dbReference type="Proteomes" id="UP000654123">
    <property type="component" value="Unassembled WGS sequence"/>
</dbReference>
<evidence type="ECO:0000313" key="1">
    <source>
        <dbReference type="EMBL" id="GGP89608.1"/>
    </source>
</evidence>